<reference evidence="1 2" key="1">
    <citation type="submission" date="2014-12" db="EMBL/GenBank/DDBJ databases">
        <title>Genome assembly of Enhygromyxa salina DSM 15201.</title>
        <authorList>
            <person name="Sharma G."/>
            <person name="Subramanian S."/>
        </authorList>
    </citation>
    <scope>NUCLEOTIDE SEQUENCE [LARGE SCALE GENOMIC DNA]</scope>
    <source>
        <strain evidence="1 2">DSM 15201</strain>
    </source>
</reference>
<evidence type="ECO:0000313" key="2">
    <source>
        <dbReference type="Proteomes" id="UP000031599"/>
    </source>
</evidence>
<dbReference type="EMBL" id="JMCC02000099">
    <property type="protein sequence ID" value="KIG13373.1"/>
    <property type="molecule type" value="Genomic_DNA"/>
</dbReference>
<dbReference type="AlphaFoldDB" id="A0A0C1ZQW6"/>
<comment type="caution">
    <text evidence="1">The sequence shown here is derived from an EMBL/GenBank/DDBJ whole genome shotgun (WGS) entry which is preliminary data.</text>
</comment>
<gene>
    <name evidence="1" type="ORF">DB30_08140</name>
</gene>
<organism evidence="1 2">
    <name type="scientific">Enhygromyxa salina</name>
    <dbReference type="NCBI Taxonomy" id="215803"/>
    <lineage>
        <taxon>Bacteria</taxon>
        <taxon>Pseudomonadati</taxon>
        <taxon>Myxococcota</taxon>
        <taxon>Polyangia</taxon>
        <taxon>Nannocystales</taxon>
        <taxon>Nannocystaceae</taxon>
        <taxon>Enhygromyxa</taxon>
    </lineage>
</organism>
<dbReference type="Proteomes" id="UP000031599">
    <property type="component" value="Unassembled WGS sequence"/>
</dbReference>
<evidence type="ECO:0000313" key="1">
    <source>
        <dbReference type="EMBL" id="KIG13373.1"/>
    </source>
</evidence>
<name>A0A0C1ZQW6_9BACT</name>
<accession>A0A0C1ZQW6</accession>
<proteinExistence type="predicted"/>
<sequence length="79" mass="8972">MEIIEYAGILEGLNFGAKPSRFALSDSGEFVEWSFPGSRQEEVWSGSCDGVSHRVRGQLDRSFEPPRLIIDEVVESRRR</sequence>
<protein>
    <submittedName>
        <fullName evidence="1">Uncharacterized protein</fullName>
    </submittedName>
</protein>